<dbReference type="Pfam" id="PF06441">
    <property type="entry name" value="EHN"/>
    <property type="match status" value="1"/>
</dbReference>
<keyword evidence="11" id="KW-1185">Reference proteome</keyword>
<keyword evidence="5 6" id="KW-0378">Hydrolase</keyword>
<evidence type="ECO:0000256" key="1">
    <source>
        <dbReference type="ARBA" id="ARBA00000221"/>
    </source>
</evidence>
<dbReference type="GO" id="GO:0033961">
    <property type="term" value="F:cis-stilbene-oxide hydrolase activity"/>
    <property type="evidence" value="ECO:0007669"/>
    <property type="project" value="UniProtKB-UniRule"/>
</dbReference>
<keyword evidence="6" id="KW-0256">Endoplasmic reticulum</keyword>
<feature type="active site" description="Nucleophile" evidence="7">
    <location>
        <position position="230"/>
    </location>
</feature>
<feature type="transmembrane region" description="Helical" evidence="8">
    <location>
        <begin position="7"/>
        <end position="25"/>
    </location>
</feature>
<protein>
    <recommendedName>
        <fullName evidence="6">Epoxide hydrolase</fullName>
        <ecNumber evidence="6">3.3.2.9</ecNumber>
    </recommendedName>
</protein>
<comment type="caution">
    <text evidence="10">The sequence shown here is derived from an EMBL/GenBank/DDBJ whole genome shotgun (WGS) entry which is preliminary data.</text>
</comment>
<evidence type="ECO:0000313" key="11">
    <source>
        <dbReference type="Proteomes" id="UP001566132"/>
    </source>
</evidence>
<dbReference type="AlphaFoldDB" id="A0ABD1F1Q4"/>
<keyword evidence="8" id="KW-0812">Transmembrane</keyword>
<comment type="catalytic activity">
    <reaction evidence="6">
        <text>cis-stilbene oxide + H2O = (1R,2R)-hydrobenzoin</text>
        <dbReference type="Rhea" id="RHEA:23900"/>
        <dbReference type="ChEBI" id="CHEBI:15377"/>
        <dbReference type="ChEBI" id="CHEBI:50004"/>
        <dbReference type="ChEBI" id="CHEBI:50014"/>
        <dbReference type="EC" id="3.3.2.9"/>
    </reaction>
</comment>
<evidence type="ECO:0000256" key="8">
    <source>
        <dbReference type="SAM" id="Phobius"/>
    </source>
</evidence>
<dbReference type="PANTHER" id="PTHR21661:SF35">
    <property type="entry name" value="EPOXIDE HYDROLASE"/>
    <property type="match status" value="1"/>
</dbReference>
<dbReference type="EC" id="3.3.2.9" evidence="6"/>
<organism evidence="10 11">
    <name type="scientific">Hypothenemus hampei</name>
    <name type="common">Coffee berry borer</name>
    <dbReference type="NCBI Taxonomy" id="57062"/>
    <lineage>
        <taxon>Eukaryota</taxon>
        <taxon>Metazoa</taxon>
        <taxon>Ecdysozoa</taxon>
        <taxon>Arthropoda</taxon>
        <taxon>Hexapoda</taxon>
        <taxon>Insecta</taxon>
        <taxon>Pterygota</taxon>
        <taxon>Neoptera</taxon>
        <taxon>Endopterygota</taxon>
        <taxon>Coleoptera</taxon>
        <taxon>Polyphaga</taxon>
        <taxon>Cucujiformia</taxon>
        <taxon>Curculionidae</taxon>
        <taxon>Scolytinae</taxon>
        <taxon>Hypothenemus</taxon>
    </lineage>
</organism>
<feature type="active site" description="Proton acceptor" evidence="7">
    <location>
        <position position="436"/>
    </location>
</feature>
<dbReference type="Proteomes" id="UP001566132">
    <property type="component" value="Unassembled WGS sequence"/>
</dbReference>
<accession>A0ABD1F1Q4</accession>
<evidence type="ECO:0000256" key="5">
    <source>
        <dbReference type="ARBA" id="ARBA00022801"/>
    </source>
</evidence>
<comment type="similarity">
    <text evidence="3 6">Belongs to the peptidase S33 family.</text>
</comment>
<comment type="subcellular location">
    <subcellularLocation>
        <location evidence="6">Endoplasmic reticulum membrane</location>
    </subcellularLocation>
    <subcellularLocation>
        <location evidence="2">Microsome membrane</location>
        <topology evidence="2">Single-pass membrane protein</topology>
    </subcellularLocation>
</comment>
<feature type="domain" description="Epoxide hydrolase N-terminal" evidence="9">
    <location>
        <begin position="53"/>
        <end position="164"/>
    </location>
</feature>
<keyword evidence="8" id="KW-1133">Transmembrane helix</keyword>
<proteinExistence type="inferred from homology"/>
<comment type="catalytic activity">
    <reaction evidence="1 6">
        <text>1-(4-methoxyphenyl)-N-methyl-N-[(3-methyloxetan-3-yl)methyl]methanamine + H2O = 2-{[(4-methoxybenzyl)(methyl)amino]methyl}-2-methylpropane-1,3-diol</text>
        <dbReference type="Rhea" id="RHEA:55764"/>
        <dbReference type="ChEBI" id="CHEBI:15377"/>
        <dbReference type="ChEBI" id="CHEBI:139161"/>
        <dbReference type="ChEBI" id="CHEBI:139164"/>
        <dbReference type="EC" id="3.3.2.9"/>
    </reaction>
</comment>
<sequence length="458" mass="52265">MGLILKGIFGLILAFTFYSVITIYTKLSTVPKTPVYEDIWWGKGDPAKENTNIKPFKVDISKEIIDDLKYRLQHAVPFQQPLEGVKQHYGMNTNLLTKIVDYWKNNYNWTERQEFLNQFPQYTISIQGLKIHYIHVKLQINKQSNIKVLPLMLLHGWPGSVREFYELIPLLTTPQKGRKVVFEVIAPSLPGYGFSEASNKPGLNIARAAQIFKNMMGKLGFDKFYVQGGDWGAAIVNRLSILYPENILGAHSNMCICTRTICNIKFLFLGTICPSLIGTKEEIPQFSPIFKKFVQDVLFLELGYMHLQATKPDTVGVALRDSPVGLAAYIIEKFTSWTNPEWKNLDDGGLTRKFTYEKLLDNVMIYWVTRSITTSQRFYAENFNKAFMAEGLNEIPVTVPTACARFKHELSIQPKSILKHGYLNLVQTTDFEDGGHFAAFEVPDLLANDVYDFIKKVV</sequence>
<dbReference type="PRINTS" id="PR00412">
    <property type="entry name" value="EPOXHYDRLASE"/>
</dbReference>
<evidence type="ECO:0000256" key="4">
    <source>
        <dbReference type="ARBA" id="ARBA00022797"/>
    </source>
</evidence>
<dbReference type="PANTHER" id="PTHR21661">
    <property type="entry name" value="EPOXIDE HYDROLASE 1-RELATED"/>
    <property type="match status" value="1"/>
</dbReference>
<gene>
    <name evidence="10" type="ORF">ABEB36_003783</name>
</gene>
<evidence type="ECO:0000313" key="10">
    <source>
        <dbReference type="EMBL" id="KAL1508972.1"/>
    </source>
</evidence>
<evidence type="ECO:0000256" key="2">
    <source>
        <dbReference type="ARBA" id="ARBA00004111"/>
    </source>
</evidence>
<name>A0ABD1F1Q4_HYPHA</name>
<dbReference type="SUPFAM" id="SSF53474">
    <property type="entry name" value="alpha/beta-Hydrolases"/>
    <property type="match status" value="1"/>
</dbReference>
<feature type="active site" description="Proton donor" evidence="7">
    <location>
        <position position="379"/>
    </location>
</feature>
<evidence type="ECO:0000256" key="6">
    <source>
        <dbReference type="PIRNR" id="PIRNR001112"/>
    </source>
</evidence>
<evidence type="ECO:0000256" key="7">
    <source>
        <dbReference type="PIRSR" id="PIRSR001112-1"/>
    </source>
</evidence>
<dbReference type="GO" id="GO:0005789">
    <property type="term" value="C:endoplasmic reticulum membrane"/>
    <property type="evidence" value="ECO:0007669"/>
    <property type="project" value="UniProtKB-SubCell"/>
</dbReference>
<dbReference type="InterPro" id="IPR010497">
    <property type="entry name" value="Epoxide_hydro_N"/>
</dbReference>
<keyword evidence="4 6" id="KW-0058">Aromatic hydrocarbons catabolism</keyword>
<comment type="function">
    <text evidence="6">Catalyzes juvenile hormone hydrolysis.</text>
</comment>
<dbReference type="EMBL" id="JBDJPC010000003">
    <property type="protein sequence ID" value="KAL1508972.1"/>
    <property type="molecule type" value="Genomic_DNA"/>
</dbReference>
<dbReference type="Gene3D" id="3.40.50.1820">
    <property type="entry name" value="alpha/beta hydrolase"/>
    <property type="match status" value="1"/>
</dbReference>
<dbReference type="InterPro" id="IPR029058">
    <property type="entry name" value="AB_hydrolase_fold"/>
</dbReference>
<dbReference type="InterPro" id="IPR000639">
    <property type="entry name" value="Epox_hydrolase-like"/>
</dbReference>
<keyword evidence="6 8" id="KW-0472">Membrane</keyword>
<evidence type="ECO:0000256" key="3">
    <source>
        <dbReference type="ARBA" id="ARBA00010088"/>
    </source>
</evidence>
<reference evidence="10 11" key="1">
    <citation type="submission" date="2024-05" db="EMBL/GenBank/DDBJ databases">
        <title>Genetic variation in Jamaican populations of the coffee berry borer (Hypothenemus hampei).</title>
        <authorList>
            <person name="Errbii M."/>
            <person name="Myrie A."/>
        </authorList>
    </citation>
    <scope>NUCLEOTIDE SEQUENCE [LARGE SCALE GENOMIC DNA]</scope>
    <source>
        <strain evidence="10">JA-Hopewell-2020-01-JO</strain>
        <tissue evidence="10">Whole body</tissue>
    </source>
</reference>
<dbReference type="PIRSF" id="PIRSF001112">
    <property type="entry name" value="Epoxide_hydrolase"/>
    <property type="match status" value="1"/>
</dbReference>
<evidence type="ECO:0000259" key="9">
    <source>
        <dbReference type="Pfam" id="PF06441"/>
    </source>
</evidence>
<dbReference type="InterPro" id="IPR016292">
    <property type="entry name" value="Epoxide_hydrolase"/>
</dbReference>